<dbReference type="GO" id="GO:0019843">
    <property type="term" value="F:rRNA binding"/>
    <property type="evidence" value="ECO:0007669"/>
    <property type="project" value="UniProtKB-UniRule"/>
</dbReference>
<dbReference type="STRING" id="1817824.A2751_04860"/>
<dbReference type="InterPro" id="IPR023674">
    <property type="entry name" value="Ribosomal_uL1-like"/>
</dbReference>
<dbReference type="SUPFAM" id="SSF56808">
    <property type="entry name" value="Ribosomal protein L1"/>
    <property type="match status" value="1"/>
</dbReference>
<dbReference type="GO" id="GO:0006412">
    <property type="term" value="P:translation"/>
    <property type="evidence" value="ECO:0007669"/>
    <property type="project" value="UniProtKB-UniRule"/>
</dbReference>
<dbReference type="CDD" id="cd00403">
    <property type="entry name" value="Ribosomal_L1"/>
    <property type="match status" value="1"/>
</dbReference>
<dbReference type="Proteomes" id="UP000176864">
    <property type="component" value="Unassembled WGS sequence"/>
</dbReference>
<keyword evidence="4 9" id="KW-0810">Translation regulation</keyword>
<comment type="subunit">
    <text evidence="9">Part of the 50S ribosomal subunit.</text>
</comment>
<evidence type="ECO:0000256" key="1">
    <source>
        <dbReference type="ARBA" id="ARBA00010531"/>
    </source>
</evidence>
<evidence type="ECO:0000256" key="8">
    <source>
        <dbReference type="ARBA" id="ARBA00035241"/>
    </source>
</evidence>
<dbReference type="InterPro" id="IPR005878">
    <property type="entry name" value="Ribosom_uL1_bac-type"/>
</dbReference>
<dbReference type="InterPro" id="IPR016095">
    <property type="entry name" value="Ribosomal_uL1_3-a/b-sand"/>
</dbReference>
<comment type="function">
    <text evidence="9">Binds directly to 23S rRNA. The L1 stalk is quite mobile in the ribosome, and is involved in E site tRNA release.</text>
</comment>
<gene>
    <name evidence="9" type="primary">rplA</name>
    <name evidence="10" type="ORF">A2751_04860</name>
</gene>
<dbReference type="HAMAP" id="MF_01318_B">
    <property type="entry name" value="Ribosomal_uL1_B"/>
    <property type="match status" value="1"/>
</dbReference>
<proteinExistence type="inferred from homology"/>
<dbReference type="InterPro" id="IPR002143">
    <property type="entry name" value="Ribosomal_uL1"/>
</dbReference>
<evidence type="ECO:0000256" key="4">
    <source>
        <dbReference type="ARBA" id="ARBA00022845"/>
    </source>
</evidence>
<evidence type="ECO:0000256" key="7">
    <source>
        <dbReference type="ARBA" id="ARBA00023274"/>
    </source>
</evidence>
<dbReference type="GO" id="GO:0003735">
    <property type="term" value="F:structural constituent of ribosome"/>
    <property type="evidence" value="ECO:0007669"/>
    <property type="project" value="InterPro"/>
</dbReference>
<evidence type="ECO:0000313" key="11">
    <source>
        <dbReference type="Proteomes" id="UP000176864"/>
    </source>
</evidence>
<dbReference type="GO" id="GO:0006417">
    <property type="term" value="P:regulation of translation"/>
    <property type="evidence" value="ECO:0007669"/>
    <property type="project" value="UniProtKB-KW"/>
</dbReference>
<dbReference type="EMBL" id="MFEK01000006">
    <property type="protein sequence ID" value="OGE79293.1"/>
    <property type="molecule type" value="Genomic_DNA"/>
</dbReference>
<dbReference type="NCBIfam" id="TIGR01169">
    <property type="entry name" value="rplA_bact"/>
    <property type="match status" value="1"/>
</dbReference>
<dbReference type="Gene3D" id="3.40.50.790">
    <property type="match status" value="1"/>
</dbReference>
<evidence type="ECO:0000256" key="5">
    <source>
        <dbReference type="ARBA" id="ARBA00022884"/>
    </source>
</evidence>
<protein>
    <recommendedName>
        <fullName evidence="8 9">Large ribosomal subunit protein uL1</fullName>
    </recommendedName>
</protein>
<keyword evidence="9" id="KW-0820">tRNA-binding</keyword>
<comment type="caution">
    <text evidence="10">The sequence shown here is derived from an EMBL/GenBank/DDBJ whole genome shotgun (WGS) entry which is preliminary data.</text>
</comment>
<keyword evidence="5 9" id="KW-0694">RNA-binding</keyword>
<dbReference type="Pfam" id="PF00687">
    <property type="entry name" value="Ribosomal_L1"/>
    <property type="match status" value="1"/>
</dbReference>
<comment type="similarity">
    <text evidence="1 9">Belongs to the universal ribosomal protein uL1 family.</text>
</comment>
<keyword evidence="3 9" id="KW-0699">rRNA-binding</keyword>
<accession>A0A1F5NNZ4</accession>
<sequence>MSKRYQEAIKLVDLNKTYSVEEAIKLAKQSSTVKFDASVEVHFRLNIDPKQTDQKVRAQVSLPHGTGKTLRVAAFVSPAKEKEAKEAGADFVGGEELVKQIKQSEKTDFDIAVADGSMMKSLATIAKILGQRGLMPNPKTGTVGDNIGQMVKDLKSGSKVDVKTDDSGNVHQTIGKTSFDDQKLIENFQTLKEAIHRARPASVKKEFVGSITISTSMGPGIKIQ</sequence>
<dbReference type="Gene3D" id="3.30.190.20">
    <property type="match status" value="1"/>
</dbReference>
<keyword evidence="2 9" id="KW-0678">Repressor</keyword>
<evidence type="ECO:0000313" key="10">
    <source>
        <dbReference type="EMBL" id="OGE79293.1"/>
    </source>
</evidence>
<comment type="function">
    <text evidence="9">Protein L1 is also a translational repressor protein, it controls the translation of the L11 operon by binding to its mRNA.</text>
</comment>
<name>A0A1F5NNZ4_9BACT</name>
<reference evidence="10 11" key="1">
    <citation type="journal article" date="2016" name="Nat. Commun.">
        <title>Thousands of microbial genomes shed light on interconnected biogeochemical processes in an aquifer system.</title>
        <authorList>
            <person name="Anantharaman K."/>
            <person name="Brown C.T."/>
            <person name="Hug L.A."/>
            <person name="Sharon I."/>
            <person name="Castelle C.J."/>
            <person name="Probst A.J."/>
            <person name="Thomas B.C."/>
            <person name="Singh A."/>
            <person name="Wilkins M.J."/>
            <person name="Karaoz U."/>
            <person name="Brodie E.L."/>
            <person name="Williams K.H."/>
            <person name="Hubbard S.S."/>
            <person name="Banfield J.F."/>
        </authorList>
    </citation>
    <scope>NUCLEOTIDE SEQUENCE [LARGE SCALE GENOMIC DNA]</scope>
</reference>
<dbReference type="PIRSF" id="PIRSF002155">
    <property type="entry name" value="Ribosomal_L1"/>
    <property type="match status" value="1"/>
</dbReference>
<evidence type="ECO:0000256" key="2">
    <source>
        <dbReference type="ARBA" id="ARBA00022491"/>
    </source>
</evidence>
<evidence type="ECO:0000256" key="6">
    <source>
        <dbReference type="ARBA" id="ARBA00022980"/>
    </source>
</evidence>
<dbReference type="PANTHER" id="PTHR36427">
    <property type="entry name" value="54S RIBOSOMAL PROTEIN L1, MITOCHONDRIAL"/>
    <property type="match status" value="1"/>
</dbReference>
<keyword evidence="6 9" id="KW-0689">Ribosomal protein</keyword>
<dbReference type="PANTHER" id="PTHR36427:SF3">
    <property type="entry name" value="LARGE RIBOSOMAL SUBUNIT PROTEIN UL1M"/>
    <property type="match status" value="1"/>
</dbReference>
<dbReference type="GO" id="GO:0015934">
    <property type="term" value="C:large ribosomal subunit"/>
    <property type="evidence" value="ECO:0007669"/>
    <property type="project" value="InterPro"/>
</dbReference>
<organism evidence="10 11">
    <name type="scientific">Candidatus Doudnabacteria bacterium RIFCSPHIGHO2_01_FULL_46_14</name>
    <dbReference type="NCBI Taxonomy" id="1817824"/>
    <lineage>
        <taxon>Bacteria</taxon>
        <taxon>Candidatus Doudnaibacteriota</taxon>
    </lineage>
</organism>
<dbReference type="GO" id="GO:0000049">
    <property type="term" value="F:tRNA binding"/>
    <property type="evidence" value="ECO:0007669"/>
    <property type="project" value="UniProtKB-KW"/>
</dbReference>
<dbReference type="InterPro" id="IPR028364">
    <property type="entry name" value="Ribosomal_uL1/biogenesis"/>
</dbReference>
<evidence type="ECO:0000256" key="3">
    <source>
        <dbReference type="ARBA" id="ARBA00022730"/>
    </source>
</evidence>
<dbReference type="FunFam" id="3.40.50.790:FF:000001">
    <property type="entry name" value="50S ribosomal protein L1"/>
    <property type="match status" value="1"/>
</dbReference>
<keyword evidence="7 9" id="KW-0687">Ribonucleoprotein</keyword>
<dbReference type="AlphaFoldDB" id="A0A1F5NNZ4"/>
<evidence type="ECO:0000256" key="9">
    <source>
        <dbReference type="HAMAP-Rule" id="MF_01318"/>
    </source>
</evidence>